<evidence type="ECO:0000313" key="2">
    <source>
        <dbReference type="Proteomes" id="UP001054945"/>
    </source>
</evidence>
<gene>
    <name evidence="1" type="primary">AVEN_201951_1</name>
    <name evidence="1" type="ORF">CEXT_801521</name>
</gene>
<comment type="caution">
    <text evidence="1">The sequence shown here is derived from an EMBL/GenBank/DDBJ whole genome shotgun (WGS) entry which is preliminary data.</text>
</comment>
<name>A0AAV4P4Y6_CAEEX</name>
<dbReference type="AlphaFoldDB" id="A0AAV4P4Y6"/>
<sequence length="105" mass="11960">MLRQLKGKAKALRAAFCDNDETGDEIENCFGQLKKMEVPEEIEIIAEKCCPSVGDRKTGPEVRDWYCNNTAEAIQQVYTYTTEYITVIQILTECSVAPKRHSVRQ</sequence>
<dbReference type="EMBL" id="BPLR01021609">
    <property type="protein sequence ID" value="GIX91699.1"/>
    <property type="molecule type" value="Genomic_DNA"/>
</dbReference>
<keyword evidence="2" id="KW-1185">Reference proteome</keyword>
<evidence type="ECO:0000313" key="1">
    <source>
        <dbReference type="EMBL" id="GIX91699.1"/>
    </source>
</evidence>
<reference evidence="1 2" key="1">
    <citation type="submission" date="2021-06" db="EMBL/GenBank/DDBJ databases">
        <title>Caerostris extrusa draft genome.</title>
        <authorList>
            <person name="Kono N."/>
            <person name="Arakawa K."/>
        </authorList>
    </citation>
    <scope>NUCLEOTIDE SEQUENCE [LARGE SCALE GENOMIC DNA]</scope>
</reference>
<protein>
    <submittedName>
        <fullName evidence="1">Uncharacterized protein</fullName>
    </submittedName>
</protein>
<organism evidence="1 2">
    <name type="scientific">Caerostris extrusa</name>
    <name type="common">Bark spider</name>
    <name type="synonym">Caerostris bankana</name>
    <dbReference type="NCBI Taxonomy" id="172846"/>
    <lineage>
        <taxon>Eukaryota</taxon>
        <taxon>Metazoa</taxon>
        <taxon>Ecdysozoa</taxon>
        <taxon>Arthropoda</taxon>
        <taxon>Chelicerata</taxon>
        <taxon>Arachnida</taxon>
        <taxon>Araneae</taxon>
        <taxon>Araneomorphae</taxon>
        <taxon>Entelegynae</taxon>
        <taxon>Araneoidea</taxon>
        <taxon>Araneidae</taxon>
        <taxon>Caerostris</taxon>
    </lineage>
</organism>
<dbReference type="Proteomes" id="UP001054945">
    <property type="component" value="Unassembled WGS sequence"/>
</dbReference>
<accession>A0AAV4P4Y6</accession>
<proteinExistence type="predicted"/>